<comment type="caution">
    <text evidence="1">The sequence shown here is derived from an EMBL/GenBank/DDBJ whole genome shotgun (WGS) entry which is preliminary data.</text>
</comment>
<evidence type="ECO:0000313" key="1">
    <source>
        <dbReference type="EMBL" id="GAA5802533.1"/>
    </source>
</evidence>
<evidence type="ECO:0000313" key="2">
    <source>
        <dbReference type="Proteomes" id="UP001476247"/>
    </source>
</evidence>
<organism evidence="1 2">
    <name type="scientific">Helicostylum pulchrum</name>
    <dbReference type="NCBI Taxonomy" id="562976"/>
    <lineage>
        <taxon>Eukaryota</taxon>
        <taxon>Fungi</taxon>
        <taxon>Fungi incertae sedis</taxon>
        <taxon>Mucoromycota</taxon>
        <taxon>Mucoromycotina</taxon>
        <taxon>Mucoromycetes</taxon>
        <taxon>Mucorales</taxon>
        <taxon>Mucorineae</taxon>
        <taxon>Mucoraceae</taxon>
        <taxon>Helicostylum</taxon>
    </lineage>
</organism>
<dbReference type="Proteomes" id="UP001476247">
    <property type="component" value="Unassembled WGS sequence"/>
</dbReference>
<accession>A0ABP9Y6S7</accession>
<keyword evidence="2" id="KW-1185">Reference proteome</keyword>
<dbReference type="EMBL" id="BAABUJ010000023">
    <property type="protein sequence ID" value="GAA5802533.1"/>
    <property type="molecule type" value="Genomic_DNA"/>
</dbReference>
<sequence length="234" mass="26362">MMVASLILGSVTYVYLFSLAKSSELLASATYPSSSARATVLYASPSDTTFSTPISDYTTLAPHTHLGLKQLDISSQVNGGGLSKQGLINILQFQAYVESDLHFSDGRLPNAWTYRDNLCYKTKNKCFMQSPLENWNYDINQLQNDQDPLSKLDFSQQNKIVLSFLFDLNDSQHVHAAALWEQKVMSLSLDKLVPLTKHHHYESTSTILWLARVIKNISKDMTERMNVSVYALNN</sequence>
<name>A0ABP9Y6S7_9FUNG</name>
<gene>
    <name evidence="1" type="ORF">HPULCUR_008000</name>
</gene>
<proteinExistence type="predicted"/>
<reference evidence="1 2" key="1">
    <citation type="submission" date="2024-04" db="EMBL/GenBank/DDBJ databases">
        <title>genome sequences of Mucor flavus KT1a and Helicostylum pulchrum KT1b strains isolation_sourced from the surface of a dry-aged beef.</title>
        <authorList>
            <person name="Toyotome T."/>
            <person name="Hosono M."/>
            <person name="Torimaru M."/>
            <person name="Fukuda K."/>
            <person name="Mikami N."/>
        </authorList>
    </citation>
    <scope>NUCLEOTIDE SEQUENCE [LARGE SCALE GENOMIC DNA]</scope>
    <source>
        <strain evidence="1 2">KT1b</strain>
    </source>
</reference>
<protein>
    <submittedName>
        <fullName evidence="1">Uncharacterized protein</fullName>
    </submittedName>
</protein>